<dbReference type="Proteomes" id="UP001241110">
    <property type="component" value="Unassembled WGS sequence"/>
</dbReference>
<evidence type="ECO:0000256" key="2">
    <source>
        <dbReference type="ARBA" id="ARBA00022723"/>
    </source>
</evidence>
<dbReference type="InterPro" id="IPR054539">
    <property type="entry name" value="Beta-prop_PDH"/>
</dbReference>
<dbReference type="RefSeq" id="WP_313975318.1">
    <property type="nucleotide sequence ID" value="NZ_JASJOS010000001.1"/>
</dbReference>
<dbReference type="SUPFAM" id="SSF50952">
    <property type="entry name" value="Soluble quinoprotein glucose dehydrogenase"/>
    <property type="match status" value="1"/>
</dbReference>
<protein>
    <submittedName>
        <fullName evidence="6">PQQ-dependent sugar dehydrogenase</fullName>
    </submittedName>
</protein>
<dbReference type="EMBL" id="JASJOS010000001">
    <property type="protein sequence ID" value="MDJ1479275.1"/>
    <property type="molecule type" value="Genomic_DNA"/>
</dbReference>
<dbReference type="GO" id="GO:0009055">
    <property type="term" value="F:electron transfer activity"/>
    <property type="evidence" value="ECO:0007669"/>
    <property type="project" value="InterPro"/>
</dbReference>
<dbReference type="AlphaFoldDB" id="A0AAE3QLH3"/>
<keyword evidence="2 4" id="KW-0479">Metal-binding</keyword>
<dbReference type="InterPro" id="IPR009056">
    <property type="entry name" value="Cyt_c-like_dom"/>
</dbReference>
<dbReference type="SUPFAM" id="SSF46626">
    <property type="entry name" value="Cytochrome c"/>
    <property type="match status" value="1"/>
</dbReference>
<evidence type="ECO:0000256" key="3">
    <source>
        <dbReference type="ARBA" id="ARBA00023004"/>
    </source>
</evidence>
<name>A0AAE3QLH3_9BACT</name>
<proteinExistence type="predicted"/>
<dbReference type="Gene3D" id="1.10.760.10">
    <property type="entry name" value="Cytochrome c-like domain"/>
    <property type="match status" value="1"/>
</dbReference>
<dbReference type="InterPro" id="IPR036909">
    <property type="entry name" value="Cyt_c-like_dom_sf"/>
</dbReference>
<evidence type="ECO:0000256" key="4">
    <source>
        <dbReference type="PROSITE-ProRule" id="PRU00433"/>
    </source>
</evidence>
<reference evidence="6" key="1">
    <citation type="submission" date="2023-05" db="EMBL/GenBank/DDBJ databases">
        <authorList>
            <person name="Zhang X."/>
        </authorList>
    </citation>
    <scope>NUCLEOTIDE SEQUENCE</scope>
    <source>
        <strain evidence="6">YF14B1</strain>
    </source>
</reference>
<gene>
    <name evidence="6" type="ORF">QNI16_02190</name>
</gene>
<comment type="caution">
    <text evidence="6">The sequence shown here is derived from an EMBL/GenBank/DDBJ whole genome shotgun (WGS) entry which is preliminary data.</text>
</comment>
<accession>A0AAE3QLH3</accession>
<evidence type="ECO:0000256" key="1">
    <source>
        <dbReference type="ARBA" id="ARBA00022617"/>
    </source>
</evidence>
<dbReference type="Pfam" id="PF22807">
    <property type="entry name" value="TrAA12"/>
    <property type="match status" value="1"/>
</dbReference>
<sequence>MLSIITACTDKQSLPEGDPDNGGLFLPQNFEALVVVDSLDSKARQLAVSDNGDVYVKARYGGKDSSVIALRDTNQDGKADVIKLFGGSGRERGYGTAMRVYNGYLYFTSELTVFRYKLTPGKLVPESAQEVILEDDHPHGMHEHIAKPITFDNNGHMYVPFGAPSNSCQESNRTPGSPGIYPCPLLEDHGGVWQFDANKVGQTQKDGVKYATGLRSVVAMDWNTDDNNLYLVQHGRDDLLRLWSEKYSPWESAVLPAEEFFRVPKGMDGGWPYFYYDQIKKKKVINPEYAGHQDLVAKGDSLEQPLIGFPGHWAPNDLFFYTGDQFPDHYKKGAFIAFHGSTNRAPYPQSGYFIAFVPFENGKPSGEWEVFADGFAKVDPIVNVSDAIYRPMGIAMGPDGSLYISETEKGKVWRIMYKGDKQNFGKEQLASMEKRKLVSSIRTPDEQKDIIKASGLIVAGQKVFDTYCIACHQQNGRGDSQRFPPLGGSEWVVGDKERLIKVLLNGLEGPIEVKGKPYNNLMPQHSFLSNEDAANVLTFIRKNFGNKASAITPEEVNNVRKTSGKGAVATSEN</sequence>
<evidence type="ECO:0000313" key="6">
    <source>
        <dbReference type="EMBL" id="MDJ1479275.1"/>
    </source>
</evidence>
<keyword evidence="1 4" id="KW-0349">Heme</keyword>
<dbReference type="InterPro" id="IPR011042">
    <property type="entry name" value="6-blade_b-propeller_TolB-like"/>
</dbReference>
<evidence type="ECO:0000259" key="5">
    <source>
        <dbReference type="PROSITE" id="PS51007"/>
    </source>
</evidence>
<evidence type="ECO:0000313" key="7">
    <source>
        <dbReference type="Proteomes" id="UP001241110"/>
    </source>
</evidence>
<dbReference type="InterPro" id="IPR011041">
    <property type="entry name" value="Quinoprot_gluc/sorb_DH_b-prop"/>
</dbReference>
<dbReference type="Gene3D" id="2.120.10.30">
    <property type="entry name" value="TolB, C-terminal domain"/>
    <property type="match status" value="1"/>
</dbReference>
<feature type="domain" description="Cytochrome c" evidence="5">
    <location>
        <begin position="455"/>
        <end position="544"/>
    </location>
</feature>
<keyword evidence="3 4" id="KW-0408">Iron</keyword>
<dbReference type="GO" id="GO:0046872">
    <property type="term" value="F:metal ion binding"/>
    <property type="evidence" value="ECO:0007669"/>
    <property type="project" value="UniProtKB-KW"/>
</dbReference>
<dbReference type="PROSITE" id="PS51007">
    <property type="entry name" value="CYTC"/>
    <property type="match status" value="1"/>
</dbReference>
<dbReference type="Pfam" id="PF00034">
    <property type="entry name" value="Cytochrom_C"/>
    <property type="match status" value="1"/>
</dbReference>
<dbReference type="PANTHER" id="PTHR19328:SF53">
    <property type="entry name" value="MEMBRANE PROTEIN"/>
    <property type="match status" value="1"/>
</dbReference>
<dbReference type="PANTHER" id="PTHR19328">
    <property type="entry name" value="HEDGEHOG-INTERACTING PROTEIN"/>
    <property type="match status" value="1"/>
</dbReference>
<organism evidence="6 7">
    <name type="scientific">Xanthocytophaga flava</name>
    <dbReference type="NCBI Taxonomy" id="3048013"/>
    <lineage>
        <taxon>Bacteria</taxon>
        <taxon>Pseudomonadati</taxon>
        <taxon>Bacteroidota</taxon>
        <taxon>Cytophagia</taxon>
        <taxon>Cytophagales</taxon>
        <taxon>Rhodocytophagaceae</taxon>
        <taxon>Xanthocytophaga</taxon>
    </lineage>
</organism>
<dbReference type="GO" id="GO:0020037">
    <property type="term" value="F:heme binding"/>
    <property type="evidence" value="ECO:0007669"/>
    <property type="project" value="InterPro"/>
</dbReference>